<dbReference type="GeneID" id="106815314"/>
<keyword evidence="2" id="KW-0677">Repeat</keyword>
<keyword evidence="8" id="KW-1185">Reference proteome</keyword>
<feature type="domain" description="C2H2-type" evidence="7">
    <location>
        <begin position="133"/>
        <end position="162"/>
    </location>
</feature>
<protein>
    <submittedName>
        <fullName evidence="9">Zinc finger protein 143-like isoform X2</fullName>
    </submittedName>
</protein>
<dbReference type="Pfam" id="PF00096">
    <property type="entry name" value="zf-C2H2"/>
    <property type="match status" value="2"/>
</dbReference>
<organism evidence="8 9">
    <name type="scientific">Priapulus caudatus</name>
    <name type="common">Priapulid worm</name>
    <dbReference type="NCBI Taxonomy" id="37621"/>
    <lineage>
        <taxon>Eukaryota</taxon>
        <taxon>Metazoa</taxon>
        <taxon>Ecdysozoa</taxon>
        <taxon>Scalidophora</taxon>
        <taxon>Priapulida</taxon>
        <taxon>Priapulimorpha</taxon>
        <taxon>Priapulimorphida</taxon>
        <taxon>Priapulidae</taxon>
        <taxon>Priapulus</taxon>
    </lineage>
</organism>
<name>A0ABM1EST6_PRICU</name>
<dbReference type="InterPro" id="IPR013087">
    <property type="entry name" value="Znf_C2H2_type"/>
</dbReference>
<evidence type="ECO:0000256" key="4">
    <source>
        <dbReference type="ARBA" id="ARBA00022833"/>
    </source>
</evidence>
<dbReference type="SUPFAM" id="SSF57667">
    <property type="entry name" value="beta-beta-alpha zinc fingers"/>
    <property type="match status" value="3"/>
</dbReference>
<reference evidence="9" key="1">
    <citation type="submission" date="2025-08" db="UniProtKB">
        <authorList>
            <consortium name="RefSeq"/>
        </authorList>
    </citation>
    <scope>IDENTIFICATION</scope>
</reference>
<feature type="domain" description="C2H2-type" evidence="7">
    <location>
        <begin position="193"/>
        <end position="222"/>
    </location>
</feature>
<evidence type="ECO:0000313" key="8">
    <source>
        <dbReference type="Proteomes" id="UP000695022"/>
    </source>
</evidence>
<dbReference type="Gene3D" id="3.30.160.60">
    <property type="entry name" value="Classic Zinc Finger"/>
    <property type="match status" value="4"/>
</dbReference>
<proteinExistence type="predicted"/>
<feature type="domain" description="C2H2-type" evidence="7">
    <location>
        <begin position="163"/>
        <end position="192"/>
    </location>
</feature>
<gene>
    <name evidence="9" type="primary">LOC106815314</name>
</gene>
<accession>A0ABM1EST6</accession>
<dbReference type="Proteomes" id="UP000695022">
    <property type="component" value="Unplaced"/>
</dbReference>
<evidence type="ECO:0000256" key="3">
    <source>
        <dbReference type="ARBA" id="ARBA00022771"/>
    </source>
</evidence>
<keyword evidence="1" id="KW-0479">Metal-binding</keyword>
<dbReference type="SMART" id="SM00355">
    <property type="entry name" value="ZnF_C2H2"/>
    <property type="match status" value="4"/>
</dbReference>
<dbReference type="PROSITE" id="PS00028">
    <property type="entry name" value="ZINC_FINGER_C2H2_1"/>
    <property type="match status" value="4"/>
</dbReference>
<dbReference type="InterPro" id="IPR036236">
    <property type="entry name" value="Znf_C2H2_sf"/>
</dbReference>
<dbReference type="PANTHER" id="PTHR14003:SF23">
    <property type="entry name" value="ZINC FINGER PROTEIN 143"/>
    <property type="match status" value="1"/>
</dbReference>
<dbReference type="PANTHER" id="PTHR14003">
    <property type="entry name" value="TRANSCRIPTIONAL REPRESSOR PROTEIN YY"/>
    <property type="match status" value="1"/>
</dbReference>
<keyword evidence="4" id="KW-0862">Zinc</keyword>
<evidence type="ECO:0000256" key="2">
    <source>
        <dbReference type="ARBA" id="ARBA00022737"/>
    </source>
</evidence>
<dbReference type="RefSeq" id="XP_014675257.1">
    <property type="nucleotide sequence ID" value="XM_014819771.1"/>
</dbReference>
<sequence length="395" mass="43763">METEKGVAEANMRGNMVNFSHEALARQLQEKAELVCIGMAPGDQSYRPNYLPPEEDCCTRGDNETSDNTSTESIQQVAKTGYRPGLGRHQLNINNGEQEKNSMECPMEGCTKTFTWPAHRKYHLLTHSNNRAYQCSLDTCARSFYTLQRLKVHMQVHTGERPFSCTHKGCGKQFSTQGNLQNHLRTHSGEKPFACSQEGCSMSFAERSSLRKHMLVHTDLTTGTRESVILTGNTEPVSSPVSEPLVHTPPHPCPHHILGAEEVLLPAAESIVDDVTDTQLALSQQSYSNVVVVTEPHLVAMDAEYGHQPTSDMEYQQHEILDTGREEILIAQDVPIMQTDDSESIADATIPKDHGIAEHDGMPTSHVMVADDNVCTSDDGFLNYEPLMATTNTNL</sequence>
<evidence type="ECO:0000256" key="1">
    <source>
        <dbReference type="ARBA" id="ARBA00022723"/>
    </source>
</evidence>
<evidence type="ECO:0000256" key="6">
    <source>
        <dbReference type="PROSITE-ProRule" id="PRU00042"/>
    </source>
</evidence>
<dbReference type="PROSITE" id="PS50157">
    <property type="entry name" value="ZINC_FINGER_C2H2_2"/>
    <property type="match status" value="4"/>
</dbReference>
<evidence type="ECO:0000259" key="7">
    <source>
        <dbReference type="PROSITE" id="PS50157"/>
    </source>
</evidence>
<feature type="domain" description="C2H2-type" evidence="7">
    <location>
        <begin position="103"/>
        <end position="132"/>
    </location>
</feature>
<keyword evidence="3 6" id="KW-0863">Zinc-finger</keyword>
<keyword evidence="5" id="KW-0539">Nucleus</keyword>
<evidence type="ECO:0000313" key="9">
    <source>
        <dbReference type="RefSeq" id="XP_014675257.1"/>
    </source>
</evidence>
<evidence type="ECO:0000256" key="5">
    <source>
        <dbReference type="ARBA" id="ARBA00023242"/>
    </source>
</evidence>